<dbReference type="AlphaFoldDB" id="A0A915D4Q6"/>
<protein>
    <submittedName>
        <fullName evidence="2">Hemoglobin</fullName>
    </submittedName>
</protein>
<reference evidence="2" key="1">
    <citation type="submission" date="2022-11" db="UniProtKB">
        <authorList>
            <consortium name="WormBaseParasite"/>
        </authorList>
    </citation>
    <scope>IDENTIFICATION</scope>
</reference>
<dbReference type="WBParaSite" id="jg15371">
    <property type="protein sequence ID" value="jg15371"/>
    <property type="gene ID" value="jg15371"/>
</dbReference>
<name>A0A915D4Q6_9BILA</name>
<organism evidence="1 2">
    <name type="scientific">Ditylenchus dipsaci</name>
    <dbReference type="NCBI Taxonomy" id="166011"/>
    <lineage>
        <taxon>Eukaryota</taxon>
        <taxon>Metazoa</taxon>
        <taxon>Ecdysozoa</taxon>
        <taxon>Nematoda</taxon>
        <taxon>Chromadorea</taxon>
        <taxon>Rhabditida</taxon>
        <taxon>Tylenchina</taxon>
        <taxon>Tylenchomorpha</taxon>
        <taxon>Sphaerularioidea</taxon>
        <taxon>Anguinidae</taxon>
        <taxon>Anguininae</taxon>
        <taxon>Ditylenchus</taxon>
    </lineage>
</organism>
<accession>A0A915D4Q6</accession>
<sequence>MSKENGIEYYKQLFTKHPDIAEAYGADGIEPDTLGHSHKFVMFAMNELQCFFQLPAILEMKGHGVQPYLISKSTMATMKSLLKVLIRQ</sequence>
<dbReference type="Proteomes" id="UP000887574">
    <property type="component" value="Unplaced"/>
</dbReference>
<proteinExistence type="predicted"/>
<evidence type="ECO:0000313" key="1">
    <source>
        <dbReference type="Proteomes" id="UP000887574"/>
    </source>
</evidence>
<keyword evidence="1" id="KW-1185">Reference proteome</keyword>
<evidence type="ECO:0000313" key="2">
    <source>
        <dbReference type="WBParaSite" id="jg15371"/>
    </source>
</evidence>